<accession>A0A6J2Y793</accession>
<dbReference type="Proteomes" id="UP000504635">
    <property type="component" value="Unplaced"/>
</dbReference>
<keyword evidence="4 9" id="KW-0238">DNA-binding</keyword>
<dbReference type="GeneID" id="115884597"/>
<keyword evidence="3" id="KW-0805">Transcription regulation</keyword>
<dbReference type="OrthoDB" id="6159439at2759"/>
<dbReference type="PRINTS" id="PR00024">
    <property type="entry name" value="HOMEOBOX"/>
</dbReference>
<evidence type="ECO:0000313" key="13">
    <source>
        <dbReference type="RefSeq" id="XP_030759086.1"/>
    </source>
</evidence>
<dbReference type="RefSeq" id="XP_030759086.1">
    <property type="nucleotide sequence ID" value="XM_030903226.1"/>
</dbReference>
<organism evidence="12 13">
    <name type="scientific">Sitophilus oryzae</name>
    <name type="common">Rice weevil</name>
    <name type="synonym">Curculio oryzae</name>
    <dbReference type="NCBI Taxonomy" id="7048"/>
    <lineage>
        <taxon>Eukaryota</taxon>
        <taxon>Metazoa</taxon>
        <taxon>Ecdysozoa</taxon>
        <taxon>Arthropoda</taxon>
        <taxon>Hexapoda</taxon>
        <taxon>Insecta</taxon>
        <taxon>Pterygota</taxon>
        <taxon>Neoptera</taxon>
        <taxon>Endopterygota</taxon>
        <taxon>Coleoptera</taxon>
        <taxon>Polyphaga</taxon>
        <taxon>Cucujiformia</taxon>
        <taxon>Curculionidae</taxon>
        <taxon>Dryophthorinae</taxon>
        <taxon>Sitophilus</taxon>
    </lineage>
</organism>
<dbReference type="GO" id="GO:0045944">
    <property type="term" value="P:positive regulation of transcription by RNA polymerase II"/>
    <property type="evidence" value="ECO:0007669"/>
    <property type="project" value="InterPro"/>
</dbReference>
<evidence type="ECO:0000256" key="7">
    <source>
        <dbReference type="ARBA" id="ARBA00023163"/>
    </source>
</evidence>
<feature type="domain" description="Homeobox" evidence="11">
    <location>
        <begin position="142"/>
        <end position="202"/>
    </location>
</feature>
<proteinExistence type="predicted"/>
<dbReference type="AlphaFoldDB" id="A0A6J2Y793"/>
<keyword evidence="2" id="KW-0217">Developmental protein</keyword>
<dbReference type="PANTHER" id="PTHR24328:SF7">
    <property type="entry name" value="BUTTONLESS"/>
    <property type="match status" value="1"/>
</dbReference>
<dbReference type="SMART" id="SM00389">
    <property type="entry name" value="HOX"/>
    <property type="match status" value="1"/>
</dbReference>
<dbReference type="SUPFAM" id="SSF46689">
    <property type="entry name" value="Homeodomain-like"/>
    <property type="match status" value="1"/>
</dbReference>
<reference evidence="13" key="1">
    <citation type="submission" date="2025-08" db="UniProtKB">
        <authorList>
            <consortium name="RefSeq"/>
        </authorList>
    </citation>
    <scope>IDENTIFICATION</scope>
    <source>
        <tissue evidence="13">Gonads</tissue>
    </source>
</reference>
<dbReference type="PROSITE" id="PS00027">
    <property type="entry name" value="HOMEOBOX_1"/>
    <property type="match status" value="1"/>
</dbReference>
<dbReference type="Gene3D" id="1.10.10.60">
    <property type="entry name" value="Homeodomain-like"/>
    <property type="match status" value="1"/>
</dbReference>
<name>A0A6J2Y793_SITOR</name>
<dbReference type="PROSITE" id="PS50071">
    <property type="entry name" value="HOMEOBOX_2"/>
    <property type="match status" value="1"/>
</dbReference>
<dbReference type="InterPro" id="IPR017970">
    <property type="entry name" value="Homeobox_CS"/>
</dbReference>
<evidence type="ECO:0000259" key="11">
    <source>
        <dbReference type="PROSITE" id="PS50071"/>
    </source>
</evidence>
<sequence length="218" mass="25866">MHRTSLGIKTEPNPSFFDQSASLNNVNLCYHDRNYVHNEIFYLNPNFYGSFECVFNGDSAEYYALQKQPCHNEFWGNSGNRSEVRWEETCENKEKIEGSCGEYNELTEDGLQQFHLDGDEAFVDVHSVESSSDNEIKRRLARKQRKERTAFTKSQITELEREFLNSNYLTRLRRYEIAVALDLTERQVKVWFQNRRMKWKRTRCGQISKKLFKAKNKC</sequence>
<evidence type="ECO:0000256" key="2">
    <source>
        <dbReference type="ARBA" id="ARBA00022473"/>
    </source>
</evidence>
<dbReference type="CDD" id="cd00086">
    <property type="entry name" value="homeodomain"/>
    <property type="match status" value="1"/>
</dbReference>
<keyword evidence="7" id="KW-0804">Transcription</keyword>
<gene>
    <name evidence="13" type="primary">LOC115884597</name>
</gene>
<evidence type="ECO:0000256" key="4">
    <source>
        <dbReference type="ARBA" id="ARBA00023125"/>
    </source>
</evidence>
<feature type="DNA-binding region" description="Homeobox" evidence="9">
    <location>
        <begin position="144"/>
        <end position="203"/>
    </location>
</feature>
<keyword evidence="5 9" id="KW-0371">Homeobox</keyword>
<evidence type="ECO:0000256" key="10">
    <source>
        <dbReference type="RuleBase" id="RU000682"/>
    </source>
</evidence>
<dbReference type="InterPro" id="IPR009057">
    <property type="entry name" value="Homeodomain-like_sf"/>
</dbReference>
<dbReference type="InterPro" id="IPR042634">
    <property type="entry name" value="MOX-1/MOX-2"/>
</dbReference>
<keyword evidence="12" id="KW-1185">Reference proteome</keyword>
<dbReference type="InterPro" id="IPR020479">
    <property type="entry name" value="HD_metazoa"/>
</dbReference>
<dbReference type="InParanoid" id="A0A6J2Y793"/>
<dbReference type="GO" id="GO:0000978">
    <property type="term" value="F:RNA polymerase II cis-regulatory region sequence-specific DNA binding"/>
    <property type="evidence" value="ECO:0007669"/>
    <property type="project" value="TreeGrafter"/>
</dbReference>
<comment type="subcellular location">
    <subcellularLocation>
        <location evidence="1 9 10">Nucleus</location>
    </subcellularLocation>
</comment>
<dbReference type="InterPro" id="IPR001356">
    <property type="entry name" value="HD"/>
</dbReference>
<evidence type="ECO:0000256" key="8">
    <source>
        <dbReference type="ARBA" id="ARBA00023242"/>
    </source>
</evidence>
<dbReference type="PANTHER" id="PTHR24328">
    <property type="entry name" value="HOMEOBOX PROTEIN MOX"/>
    <property type="match status" value="1"/>
</dbReference>
<evidence type="ECO:0000313" key="12">
    <source>
        <dbReference type="Proteomes" id="UP000504635"/>
    </source>
</evidence>
<dbReference type="KEGG" id="soy:115884597"/>
<dbReference type="GO" id="GO:0005634">
    <property type="term" value="C:nucleus"/>
    <property type="evidence" value="ECO:0007669"/>
    <property type="project" value="UniProtKB-SubCell"/>
</dbReference>
<evidence type="ECO:0000256" key="3">
    <source>
        <dbReference type="ARBA" id="ARBA00023015"/>
    </source>
</evidence>
<dbReference type="Pfam" id="PF00046">
    <property type="entry name" value="Homeodomain"/>
    <property type="match status" value="1"/>
</dbReference>
<keyword evidence="8 9" id="KW-0539">Nucleus</keyword>
<evidence type="ECO:0000256" key="5">
    <source>
        <dbReference type="ARBA" id="ARBA00023155"/>
    </source>
</evidence>
<evidence type="ECO:0000256" key="1">
    <source>
        <dbReference type="ARBA" id="ARBA00004123"/>
    </source>
</evidence>
<keyword evidence="6" id="KW-0010">Activator</keyword>
<evidence type="ECO:0000256" key="6">
    <source>
        <dbReference type="ARBA" id="ARBA00023159"/>
    </source>
</evidence>
<dbReference type="GO" id="GO:0000981">
    <property type="term" value="F:DNA-binding transcription factor activity, RNA polymerase II-specific"/>
    <property type="evidence" value="ECO:0007669"/>
    <property type="project" value="InterPro"/>
</dbReference>
<evidence type="ECO:0000256" key="9">
    <source>
        <dbReference type="PROSITE-ProRule" id="PRU00108"/>
    </source>
</evidence>
<protein>
    <submittedName>
        <fullName evidence="13">Homeobox protein Hox-C8-like</fullName>
    </submittedName>
</protein>